<dbReference type="Pfam" id="PF13377">
    <property type="entry name" value="Peripla_BP_3"/>
    <property type="match status" value="1"/>
</dbReference>
<dbReference type="Proteomes" id="UP000604117">
    <property type="component" value="Unassembled WGS sequence"/>
</dbReference>
<comment type="caution">
    <text evidence="6">The sequence shown here is derived from an EMBL/GenBank/DDBJ whole genome shotgun (WGS) entry which is preliminary data.</text>
</comment>
<keyword evidence="7" id="KW-1185">Reference proteome</keyword>
<gene>
    <name evidence="6" type="ORF">Asi02nite_72020</name>
</gene>
<evidence type="ECO:0000313" key="6">
    <source>
        <dbReference type="EMBL" id="GIF77684.1"/>
    </source>
</evidence>
<dbReference type="PANTHER" id="PTHR30146">
    <property type="entry name" value="LACI-RELATED TRANSCRIPTIONAL REPRESSOR"/>
    <property type="match status" value="1"/>
</dbReference>
<dbReference type="CDD" id="cd01392">
    <property type="entry name" value="HTH_LacI"/>
    <property type="match status" value="1"/>
</dbReference>
<accession>A0ABQ4D2C0</accession>
<dbReference type="PROSITE" id="PS50932">
    <property type="entry name" value="HTH_LACI_2"/>
    <property type="match status" value="1"/>
</dbReference>
<evidence type="ECO:0000313" key="7">
    <source>
        <dbReference type="Proteomes" id="UP000604117"/>
    </source>
</evidence>
<evidence type="ECO:0000256" key="1">
    <source>
        <dbReference type="ARBA" id="ARBA00023015"/>
    </source>
</evidence>
<evidence type="ECO:0000256" key="2">
    <source>
        <dbReference type="ARBA" id="ARBA00023125"/>
    </source>
</evidence>
<keyword evidence="1" id="KW-0805">Transcription regulation</keyword>
<dbReference type="InterPro" id="IPR046335">
    <property type="entry name" value="LacI/GalR-like_sensor"/>
</dbReference>
<organism evidence="6 7">
    <name type="scientific">Asanoa siamensis</name>
    <dbReference type="NCBI Taxonomy" id="926357"/>
    <lineage>
        <taxon>Bacteria</taxon>
        <taxon>Bacillati</taxon>
        <taxon>Actinomycetota</taxon>
        <taxon>Actinomycetes</taxon>
        <taxon>Micromonosporales</taxon>
        <taxon>Micromonosporaceae</taxon>
        <taxon>Asanoa</taxon>
    </lineage>
</organism>
<sequence length="357" mass="37535">MRERPVVMIDVARLAGVSHQTVSRVLNHQPNVKPATRERVLEAVRQLNYRPNAMARGLAGRRSRVLGVVSFDTILYGPAATLLGIEQAARAAGYGVSVATLERIDHDGVVSALGALADQSVAGVVVIAPQAAAAAALRTMPKSTAAVAVEADANGEIPAISVDQVSGARMAVEHLLSLGHRKVWHVSGPRDWLEAQGRIEGWRSTLGDAGLAAPRPIAGDWSARSGYAAGLELASRDDVTAVFAGNDQMALGMMRAFHEHGIRVPADVSVVGFDDIPEAEFLSPPLTTIRQDFDEVGRRCIAALLRVIDNGQPERLTHSAVDPLVTPTLVVRQSTAPLRGAAGPGGMTPGPALRATG</sequence>
<dbReference type="PROSITE" id="PS00356">
    <property type="entry name" value="HTH_LACI_1"/>
    <property type="match status" value="1"/>
</dbReference>
<evidence type="ECO:0000256" key="3">
    <source>
        <dbReference type="ARBA" id="ARBA00023163"/>
    </source>
</evidence>
<dbReference type="Gene3D" id="1.10.260.40">
    <property type="entry name" value="lambda repressor-like DNA-binding domains"/>
    <property type="match status" value="1"/>
</dbReference>
<dbReference type="SMART" id="SM00354">
    <property type="entry name" value="HTH_LACI"/>
    <property type="match status" value="1"/>
</dbReference>
<dbReference type="InterPro" id="IPR028082">
    <property type="entry name" value="Peripla_BP_I"/>
</dbReference>
<protein>
    <submittedName>
        <fullName evidence="6">LacI family transcriptional regulator</fullName>
    </submittedName>
</protein>
<proteinExistence type="predicted"/>
<dbReference type="InterPro" id="IPR000843">
    <property type="entry name" value="HTH_LacI"/>
</dbReference>
<keyword evidence="3" id="KW-0804">Transcription</keyword>
<dbReference type="PANTHER" id="PTHR30146:SF109">
    <property type="entry name" value="HTH-TYPE TRANSCRIPTIONAL REGULATOR GALS"/>
    <property type="match status" value="1"/>
</dbReference>
<dbReference type="SUPFAM" id="SSF53822">
    <property type="entry name" value="Periplasmic binding protein-like I"/>
    <property type="match status" value="1"/>
</dbReference>
<feature type="domain" description="HTH lacI-type" evidence="5">
    <location>
        <begin position="6"/>
        <end position="60"/>
    </location>
</feature>
<evidence type="ECO:0000259" key="5">
    <source>
        <dbReference type="PROSITE" id="PS50932"/>
    </source>
</evidence>
<evidence type="ECO:0000256" key="4">
    <source>
        <dbReference type="SAM" id="MobiDB-lite"/>
    </source>
</evidence>
<name>A0ABQ4D2C0_9ACTN</name>
<dbReference type="SUPFAM" id="SSF47413">
    <property type="entry name" value="lambda repressor-like DNA-binding domains"/>
    <property type="match status" value="1"/>
</dbReference>
<dbReference type="CDD" id="cd01574">
    <property type="entry name" value="PBP1_LacI"/>
    <property type="match status" value="1"/>
</dbReference>
<dbReference type="InterPro" id="IPR010982">
    <property type="entry name" value="Lambda_DNA-bd_dom_sf"/>
</dbReference>
<dbReference type="EMBL" id="BONE01000099">
    <property type="protein sequence ID" value="GIF77684.1"/>
    <property type="molecule type" value="Genomic_DNA"/>
</dbReference>
<dbReference type="Gene3D" id="3.40.50.2300">
    <property type="match status" value="2"/>
</dbReference>
<reference evidence="6 7" key="1">
    <citation type="submission" date="2021-01" db="EMBL/GenBank/DDBJ databases">
        <title>Whole genome shotgun sequence of Asanoa siamensis NBRC 107932.</title>
        <authorList>
            <person name="Komaki H."/>
            <person name="Tamura T."/>
        </authorList>
    </citation>
    <scope>NUCLEOTIDE SEQUENCE [LARGE SCALE GENOMIC DNA]</scope>
    <source>
        <strain evidence="6 7">NBRC 107932</strain>
    </source>
</reference>
<dbReference type="Pfam" id="PF00356">
    <property type="entry name" value="LacI"/>
    <property type="match status" value="1"/>
</dbReference>
<keyword evidence="2" id="KW-0238">DNA-binding</keyword>
<feature type="region of interest" description="Disordered" evidence="4">
    <location>
        <begin position="337"/>
        <end position="357"/>
    </location>
</feature>